<reference evidence="2" key="1">
    <citation type="submission" date="2016-04" db="EMBL/GenBank/DDBJ databases">
        <authorList>
            <person name="Evans L.H."/>
            <person name="Alamgir A."/>
            <person name="Owens N."/>
            <person name="Weber N.D."/>
            <person name="Virtaneva K."/>
            <person name="Barbian K."/>
            <person name="Babar A."/>
            <person name="Rosenke K."/>
        </authorList>
    </citation>
    <scope>NUCLEOTIDE SEQUENCE</scope>
    <source>
        <strain evidence="2">86</strain>
    </source>
</reference>
<protein>
    <recommendedName>
        <fullName evidence="3">SH3b domain-containing protein</fullName>
    </recommendedName>
</protein>
<dbReference type="Pfam" id="PF06347">
    <property type="entry name" value="SH3_4"/>
    <property type="match status" value="2"/>
</dbReference>
<evidence type="ECO:0000256" key="1">
    <source>
        <dbReference type="SAM" id="SignalP"/>
    </source>
</evidence>
<dbReference type="InterPro" id="IPR010466">
    <property type="entry name" value="DUF1058"/>
</dbReference>
<name>A0A212KA75_9PROT</name>
<gene>
    <name evidence="2" type="ORF">KL86APRO_12385</name>
</gene>
<feature type="chain" id="PRO_5012668218" description="SH3b domain-containing protein" evidence="1">
    <location>
        <begin position="39"/>
        <end position="182"/>
    </location>
</feature>
<evidence type="ECO:0008006" key="3">
    <source>
        <dbReference type="Google" id="ProtNLM"/>
    </source>
</evidence>
<keyword evidence="1" id="KW-0732">Signal</keyword>
<feature type="signal peptide" evidence="1">
    <location>
        <begin position="1"/>
        <end position="38"/>
    </location>
</feature>
<evidence type="ECO:0000313" key="2">
    <source>
        <dbReference type="EMBL" id="SBW08395.1"/>
    </source>
</evidence>
<dbReference type="AlphaFoldDB" id="A0A212KA75"/>
<accession>A0A212KA75</accession>
<sequence length="182" mass="19925">MVTAVPFKEPPPPMKPLLPIARALTLAVFAASAAPAQAADPGESGQRLPRFVSLRATQVNLRSGPGVRYPIEWVYLQRDLPVEVIQEFDHWRKIRDWEGTEGWVHRSMLSGNRAIRIVGTAAPLRAQPQAESPVVAQLEGGVVGRLVACPENSTFCRVEAGGYSGWLPRAAFWGAYRGETVK</sequence>
<dbReference type="EMBL" id="FLUO01000001">
    <property type="protein sequence ID" value="SBW08395.1"/>
    <property type="molecule type" value="Genomic_DNA"/>
</dbReference>
<organism evidence="2">
    <name type="scientific">uncultured Alphaproteobacteria bacterium</name>
    <dbReference type="NCBI Taxonomy" id="91750"/>
    <lineage>
        <taxon>Bacteria</taxon>
        <taxon>Pseudomonadati</taxon>
        <taxon>Pseudomonadota</taxon>
        <taxon>Alphaproteobacteria</taxon>
        <taxon>environmental samples</taxon>
    </lineage>
</organism>
<proteinExistence type="predicted"/>
<dbReference type="Gene3D" id="2.30.30.40">
    <property type="entry name" value="SH3 Domains"/>
    <property type="match status" value="1"/>
</dbReference>